<gene>
    <name evidence="2" type="ORF">JCM15548_12926</name>
</gene>
<dbReference type="AlphaFoldDB" id="A0A0E9LZF5"/>
<dbReference type="SMART" id="SM00382">
    <property type="entry name" value="AAA"/>
    <property type="match status" value="1"/>
</dbReference>
<dbReference type="OrthoDB" id="9768467at2"/>
<dbReference type="InterPro" id="IPR027417">
    <property type="entry name" value="P-loop_NTPase"/>
</dbReference>
<accession>A0A0E9LZF5</accession>
<feature type="domain" description="AAA+ ATPase" evidence="1">
    <location>
        <begin position="30"/>
        <end position="147"/>
    </location>
</feature>
<dbReference type="Gene3D" id="3.40.50.300">
    <property type="entry name" value="P-loop containing nucleotide triphosphate hydrolases"/>
    <property type="match status" value="1"/>
</dbReference>
<dbReference type="InterPro" id="IPR041682">
    <property type="entry name" value="AAA_14"/>
</dbReference>
<evidence type="ECO:0000259" key="1">
    <source>
        <dbReference type="SMART" id="SM00382"/>
    </source>
</evidence>
<evidence type="ECO:0000313" key="2">
    <source>
        <dbReference type="EMBL" id="GAO30634.1"/>
    </source>
</evidence>
<dbReference type="Pfam" id="PF13173">
    <property type="entry name" value="AAA_14"/>
    <property type="match status" value="1"/>
</dbReference>
<proteinExistence type="predicted"/>
<evidence type="ECO:0000313" key="3">
    <source>
        <dbReference type="Proteomes" id="UP000032900"/>
    </source>
</evidence>
<dbReference type="RefSeq" id="WP_062125760.1">
    <property type="nucleotide sequence ID" value="NZ_BAZW01000027.1"/>
</dbReference>
<protein>
    <submittedName>
        <fullName evidence="2">ATPase</fullName>
    </submittedName>
</protein>
<dbReference type="PANTHER" id="PTHR42990">
    <property type="entry name" value="ATPASE"/>
    <property type="match status" value="1"/>
</dbReference>
<comment type="caution">
    <text evidence="2">The sequence shown here is derived from an EMBL/GenBank/DDBJ whole genome shotgun (WGS) entry which is preliminary data.</text>
</comment>
<dbReference type="Proteomes" id="UP000032900">
    <property type="component" value="Unassembled WGS sequence"/>
</dbReference>
<sequence>MEKIFQKSYRKLYQVPMEFRRYLADIIDWNSRLIGIKGARGAGKTTLLLQYAKENLPQDNQTLYVSLDDLYFTENALVDFAEQFVMQGGKYLLLDEVHRYQNWSQELKNIYDDQPDLKIIFTGSSLIHLNQAKGDLSRRAVMYELPGLSFREYLNFTQETAFKPILFEELLENHTNVALEIVEKIRPIAHFSEFLEHGYYPYFKEAPKLYYQKLSETISLALSIDLPSSADISFGSVEKIRLLLHIISESVPFKPNISKLSERIGINRNSLVQFIRYLEDIHVIKCLYADTKGIGVLQKPEKIYMHHPNLQYALATEKPNIGNVRESFFINQLGVLGPMKYTPEGDFAFKNFVFEVGGSGKTNKQIKHLANSFVAADGIEVGHLHKIPLWLFGFLY</sequence>
<reference evidence="2 3" key="1">
    <citation type="journal article" date="2015" name="Microbes Environ.">
        <title>Distribution and evolution of nitrogen fixation genes in the phylum bacteroidetes.</title>
        <authorList>
            <person name="Inoue J."/>
            <person name="Oshima K."/>
            <person name="Suda W."/>
            <person name="Sakamoto M."/>
            <person name="Iino T."/>
            <person name="Noda S."/>
            <person name="Hongoh Y."/>
            <person name="Hattori M."/>
            <person name="Ohkuma M."/>
        </authorList>
    </citation>
    <scope>NUCLEOTIDE SEQUENCE [LARGE SCALE GENOMIC DNA]</scope>
    <source>
        <strain evidence="2">JCM 15548</strain>
    </source>
</reference>
<organism evidence="2 3">
    <name type="scientific">Geofilum rubicundum JCM 15548</name>
    <dbReference type="NCBI Taxonomy" id="1236989"/>
    <lineage>
        <taxon>Bacteria</taxon>
        <taxon>Pseudomonadati</taxon>
        <taxon>Bacteroidota</taxon>
        <taxon>Bacteroidia</taxon>
        <taxon>Marinilabiliales</taxon>
        <taxon>Marinilabiliaceae</taxon>
        <taxon>Geofilum</taxon>
    </lineage>
</organism>
<name>A0A0E9LZF5_9BACT</name>
<dbReference type="SUPFAM" id="SSF52540">
    <property type="entry name" value="P-loop containing nucleoside triphosphate hydrolases"/>
    <property type="match status" value="1"/>
</dbReference>
<dbReference type="EMBL" id="BAZW01000027">
    <property type="protein sequence ID" value="GAO30634.1"/>
    <property type="molecule type" value="Genomic_DNA"/>
</dbReference>
<dbReference type="InterPro" id="IPR003593">
    <property type="entry name" value="AAA+_ATPase"/>
</dbReference>
<keyword evidence="3" id="KW-1185">Reference proteome</keyword>
<dbReference type="PANTHER" id="PTHR42990:SF1">
    <property type="entry name" value="AAA+ ATPASE DOMAIN-CONTAINING PROTEIN"/>
    <property type="match status" value="1"/>
</dbReference>
<dbReference type="STRING" id="1236989.JCM15548_12926"/>